<evidence type="ECO:0000256" key="1">
    <source>
        <dbReference type="SAM" id="Phobius"/>
    </source>
</evidence>
<name>A0A3P7LSM7_CYLGO</name>
<sequence>MVQGCCEELRITCGMKKKIIDNFAAILHEAKFHNLLFSFVRLVTNLSWSLSFFKLLFFLWYAADAIIIFIALITADAAVIGDQPEIVFDAT</sequence>
<accession>A0A3P7LSM7</accession>
<keyword evidence="1" id="KW-0812">Transmembrane</keyword>
<keyword evidence="3" id="KW-1185">Reference proteome</keyword>
<dbReference type="AlphaFoldDB" id="A0A3P7LSM7"/>
<feature type="transmembrane region" description="Helical" evidence="1">
    <location>
        <begin position="52"/>
        <end position="73"/>
    </location>
</feature>
<keyword evidence="1" id="KW-0472">Membrane</keyword>
<evidence type="ECO:0000313" key="3">
    <source>
        <dbReference type="Proteomes" id="UP000271889"/>
    </source>
</evidence>
<evidence type="ECO:0000313" key="2">
    <source>
        <dbReference type="EMBL" id="VDN20085.1"/>
    </source>
</evidence>
<protein>
    <submittedName>
        <fullName evidence="2">Uncharacterized protein</fullName>
    </submittedName>
</protein>
<dbReference type="EMBL" id="UYRV01104797">
    <property type="protein sequence ID" value="VDN20085.1"/>
    <property type="molecule type" value="Genomic_DNA"/>
</dbReference>
<reference evidence="2 3" key="1">
    <citation type="submission" date="2018-11" db="EMBL/GenBank/DDBJ databases">
        <authorList>
            <consortium name="Pathogen Informatics"/>
        </authorList>
    </citation>
    <scope>NUCLEOTIDE SEQUENCE [LARGE SCALE GENOMIC DNA]</scope>
</reference>
<proteinExistence type="predicted"/>
<organism evidence="2 3">
    <name type="scientific">Cylicostephanus goldi</name>
    <name type="common">Nematode worm</name>
    <dbReference type="NCBI Taxonomy" id="71465"/>
    <lineage>
        <taxon>Eukaryota</taxon>
        <taxon>Metazoa</taxon>
        <taxon>Ecdysozoa</taxon>
        <taxon>Nematoda</taxon>
        <taxon>Chromadorea</taxon>
        <taxon>Rhabditida</taxon>
        <taxon>Rhabditina</taxon>
        <taxon>Rhabditomorpha</taxon>
        <taxon>Strongyloidea</taxon>
        <taxon>Strongylidae</taxon>
        <taxon>Cylicostephanus</taxon>
    </lineage>
</organism>
<dbReference type="Proteomes" id="UP000271889">
    <property type="component" value="Unassembled WGS sequence"/>
</dbReference>
<gene>
    <name evidence="2" type="ORF">CGOC_LOCUS8735</name>
</gene>
<keyword evidence="1" id="KW-1133">Transmembrane helix</keyword>